<feature type="region of interest" description="Disordered" evidence="10">
    <location>
        <begin position="66"/>
        <end position="98"/>
    </location>
</feature>
<evidence type="ECO:0000259" key="11">
    <source>
        <dbReference type="PROSITE" id="PS50884"/>
    </source>
</evidence>
<dbReference type="InterPro" id="IPR003851">
    <property type="entry name" value="Znf_Dof"/>
</dbReference>
<evidence type="ECO:0000256" key="8">
    <source>
        <dbReference type="PROSITE-ProRule" id="PRU00071"/>
    </source>
</evidence>
<evidence type="ECO:0000256" key="3">
    <source>
        <dbReference type="ARBA" id="ARBA00022833"/>
    </source>
</evidence>
<dbReference type="GO" id="GO:0008270">
    <property type="term" value="F:zinc ion binding"/>
    <property type="evidence" value="ECO:0007669"/>
    <property type="project" value="UniProtKB-KW"/>
</dbReference>
<name>A0A8K0HLH5_9ROSA</name>
<accession>A0A8K0HLH5</accession>
<evidence type="ECO:0000256" key="1">
    <source>
        <dbReference type="ARBA" id="ARBA00022723"/>
    </source>
</evidence>
<comment type="function">
    <text evidence="9">Transcription factor that binds specifically to a 5'-AA[AG]G-3' consensus core sequence.</text>
</comment>
<evidence type="ECO:0000256" key="4">
    <source>
        <dbReference type="ARBA" id="ARBA00023015"/>
    </source>
</evidence>
<comment type="subcellular location">
    <subcellularLocation>
        <location evidence="8 9">Nucleus</location>
    </subcellularLocation>
</comment>
<dbReference type="AlphaFoldDB" id="A0A8K0HLH5"/>
<evidence type="ECO:0000256" key="6">
    <source>
        <dbReference type="ARBA" id="ARBA00023163"/>
    </source>
</evidence>
<evidence type="ECO:0000313" key="13">
    <source>
        <dbReference type="Proteomes" id="UP000796880"/>
    </source>
</evidence>
<dbReference type="OrthoDB" id="1927254at2759"/>
<keyword evidence="2 8" id="KW-0863">Zinc-finger</keyword>
<organism evidence="12 13">
    <name type="scientific">Rhamnella rubrinervis</name>
    <dbReference type="NCBI Taxonomy" id="2594499"/>
    <lineage>
        <taxon>Eukaryota</taxon>
        <taxon>Viridiplantae</taxon>
        <taxon>Streptophyta</taxon>
        <taxon>Embryophyta</taxon>
        <taxon>Tracheophyta</taxon>
        <taxon>Spermatophyta</taxon>
        <taxon>Magnoliopsida</taxon>
        <taxon>eudicotyledons</taxon>
        <taxon>Gunneridae</taxon>
        <taxon>Pentapetalae</taxon>
        <taxon>rosids</taxon>
        <taxon>fabids</taxon>
        <taxon>Rosales</taxon>
        <taxon>Rhamnaceae</taxon>
        <taxon>rhamnoid group</taxon>
        <taxon>Rhamneae</taxon>
        <taxon>Rhamnella</taxon>
    </lineage>
</organism>
<keyword evidence="7 8" id="KW-0539">Nucleus</keyword>
<dbReference type="PANTHER" id="PTHR31992:SF221">
    <property type="entry name" value="DOF ZINC FINGER PROTEIN DOF3.2-RELATED"/>
    <property type="match status" value="1"/>
</dbReference>
<gene>
    <name evidence="12" type="ORF">FNV43_RR05505</name>
</gene>
<evidence type="ECO:0000256" key="10">
    <source>
        <dbReference type="SAM" id="MobiDB-lite"/>
    </source>
</evidence>
<dbReference type="PROSITE" id="PS50884">
    <property type="entry name" value="ZF_DOF_2"/>
    <property type="match status" value="1"/>
</dbReference>
<evidence type="ECO:0000256" key="2">
    <source>
        <dbReference type="ARBA" id="ARBA00022771"/>
    </source>
</evidence>
<dbReference type="Proteomes" id="UP000796880">
    <property type="component" value="Unassembled WGS sequence"/>
</dbReference>
<keyword evidence="6 9" id="KW-0804">Transcription</keyword>
<dbReference type="GO" id="GO:0003677">
    <property type="term" value="F:DNA binding"/>
    <property type="evidence" value="ECO:0007669"/>
    <property type="project" value="UniProtKB-UniRule"/>
</dbReference>
<keyword evidence="3 9" id="KW-0862">Zinc</keyword>
<dbReference type="GO" id="GO:0005634">
    <property type="term" value="C:nucleus"/>
    <property type="evidence" value="ECO:0007669"/>
    <property type="project" value="UniProtKB-SubCell"/>
</dbReference>
<dbReference type="PANTHER" id="PTHR31992">
    <property type="entry name" value="DOF ZINC FINGER PROTEIN DOF1.4-RELATED"/>
    <property type="match status" value="1"/>
</dbReference>
<reference evidence="12" key="1">
    <citation type="submission" date="2020-03" db="EMBL/GenBank/DDBJ databases">
        <title>A high-quality chromosome-level genome assembly of a woody plant with both climbing and erect habits, Rhamnella rubrinervis.</title>
        <authorList>
            <person name="Lu Z."/>
            <person name="Yang Y."/>
            <person name="Zhu X."/>
            <person name="Sun Y."/>
        </authorList>
    </citation>
    <scope>NUCLEOTIDE SEQUENCE</scope>
    <source>
        <strain evidence="12">BYM</strain>
        <tissue evidence="12">Leaf</tissue>
    </source>
</reference>
<dbReference type="PROSITE" id="PS01361">
    <property type="entry name" value="ZF_DOF_1"/>
    <property type="match status" value="1"/>
</dbReference>
<proteinExistence type="predicted"/>
<feature type="region of interest" description="Disordered" evidence="10">
    <location>
        <begin position="1"/>
        <end position="21"/>
    </location>
</feature>
<sequence>MLVGTKAQQERKPRPQPEQALKCPRCDSTNTKFCYYNNYSLTQPRYFCKSCRRYWTKGGTLRNVPVGGGCRKNKRSSSSSKRVHDHQPLTPNSNPLSTLPHLTCDSNDLTLAFARLQKQSCGQLGYDDHDLSILGNTSTAHCDILGNPSGINTSATNPGFIDAFRTGFLEPHNNFQSMYYGGGYGIGSNMGEIENGGGGVSSEMGLQPYEDQMSSATTAASTVTTMKQELCNGGRENDQTRVLWGFPWQMNNGDHHHGNSNIGDFDSGRECWNGLNSSWHGLLNSPLM</sequence>
<evidence type="ECO:0000313" key="12">
    <source>
        <dbReference type="EMBL" id="KAF3455057.1"/>
    </source>
</evidence>
<dbReference type="Pfam" id="PF02701">
    <property type="entry name" value="Zn_ribbon_Dof"/>
    <property type="match status" value="1"/>
</dbReference>
<evidence type="ECO:0000256" key="9">
    <source>
        <dbReference type="RuleBase" id="RU369094"/>
    </source>
</evidence>
<keyword evidence="4 9" id="KW-0805">Transcription regulation</keyword>
<dbReference type="InterPro" id="IPR045174">
    <property type="entry name" value="Dof"/>
</dbReference>
<evidence type="ECO:0000256" key="5">
    <source>
        <dbReference type="ARBA" id="ARBA00023125"/>
    </source>
</evidence>
<keyword evidence="5 8" id="KW-0238">DNA-binding</keyword>
<comment type="caution">
    <text evidence="12">The sequence shown here is derived from an EMBL/GenBank/DDBJ whole genome shotgun (WGS) entry which is preliminary data.</text>
</comment>
<feature type="domain" description="Dof-type" evidence="11">
    <location>
        <begin position="21"/>
        <end position="75"/>
    </location>
</feature>
<evidence type="ECO:0000256" key="7">
    <source>
        <dbReference type="ARBA" id="ARBA00023242"/>
    </source>
</evidence>
<dbReference type="EMBL" id="VOIH02000002">
    <property type="protein sequence ID" value="KAF3455057.1"/>
    <property type="molecule type" value="Genomic_DNA"/>
</dbReference>
<keyword evidence="13" id="KW-1185">Reference proteome</keyword>
<protein>
    <recommendedName>
        <fullName evidence="9">Dof zinc finger protein</fullName>
    </recommendedName>
</protein>
<dbReference type="GO" id="GO:0003700">
    <property type="term" value="F:DNA-binding transcription factor activity"/>
    <property type="evidence" value="ECO:0007669"/>
    <property type="project" value="UniProtKB-UniRule"/>
</dbReference>
<keyword evidence="1 9" id="KW-0479">Metal-binding</keyword>